<keyword evidence="2" id="KW-1185">Reference proteome</keyword>
<accession>A0AAV8Y3C4</accession>
<dbReference type="EMBL" id="JAPWTK010000217">
    <property type="protein sequence ID" value="KAJ8945391.1"/>
    <property type="molecule type" value="Genomic_DNA"/>
</dbReference>
<proteinExistence type="predicted"/>
<organism evidence="1 2">
    <name type="scientific">Aromia moschata</name>
    <dbReference type="NCBI Taxonomy" id="1265417"/>
    <lineage>
        <taxon>Eukaryota</taxon>
        <taxon>Metazoa</taxon>
        <taxon>Ecdysozoa</taxon>
        <taxon>Arthropoda</taxon>
        <taxon>Hexapoda</taxon>
        <taxon>Insecta</taxon>
        <taxon>Pterygota</taxon>
        <taxon>Neoptera</taxon>
        <taxon>Endopterygota</taxon>
        <taxon>Coleoptera</taxon>
        <taxon>Polyphaga</taxon>
        <taxon>Cucujiformia</taxon>
        <taxon>Chrysomeloidea</taxon>
        <taxon>Cerambycidae</taxon>
        <taxon>Cerambycinae</taxon>
        <taxon>Callichromatini</taxon>
        <taxon>Aromia</taxon>
    </lineage>
</organism>
<name>A0AAV8Y3C4_9CUCU</name>
<dbReference type="Proteomes" id="UP001162162">
    <property type="component" value="Unassembled WGS sequence"/>
</dbReference>
<dbReference type="GO" id="GO:0003676">
    <property type="term" value="F:nucleic acid binding"/>
    <property type="evidence" value="ECO:0007669"/>
    <property type="project" value="InterPro"/>
</dbReference>
<dbReference type="Gene3D" id="3.30.420.10">
    <property type="entry name" value="Ribonuclease H-like superfamily/Ribonuclease H"/>
    <property type="match status" value="1"/>
</dbReference>
<evidence type="ECO:0000313" key="1">
    <source>
        <dbReference type="EMBL" id="KAJ8945391.1"/>
    </source>
</evidence>
<dbReference type="PANTHER" id="PTHR46060:SF1">
    <property type="entry name" value="MARINER MOS1 TRANSPOSASE-LIKE PROTEIN"/>
    <property type="match status" value="1"/>
</dbReference>
<sequence length="303" mass="34509">MHVDHSELTRAGIYNELCGLTKGNISVYPEKLRAQFLVACRWRCCELWAGQLTLSETNMPWERKKVRAAKLEKGGPSKNYIANNTITYLFHLQQSPLQRVNYRYGLKNIGRRVRQKGPHGLDALERSGGLMPPPPRRVSYTCRAERNYCRIASIPASRNRDGISIDTLPMSVSVAPALPPHVTQRPVMEGDTFLTRIVTCDETWIHHYRKEEAASVKAKTRLSAGKCELLNKVRAAYRRKRRDQPIRKAVLLDKARPHAEALTSSKLEEMHWTQLDHLAYSPNLAPCGFRLFGPKRSSRIATI</sequence>
<comment type="caution">
    <text evidence="1">The sequence shown here is derived from an EMBL/GenBank/DDBJ whole genome shotgun (WGS) entry which is preliminary data.</text>
</comment>
<dbReference type="InterPro" id="IPR052709">
    <property type="entry name" value="Transposase-MT_Hybrid"/>
</dbReference>
<dbReference type="InterPro" id="IPR036397">
    <property type="entry name" value="RNaseH_sf"/>
</dbReference>
<dbReference type="PANTHER" id="PTHR46060">
    <property type="entry name" value="MARINER MOS1 TRANSPOSASE-LIKE PROTEIN"/>
    <property type="match status" value="1"/>
</dbReference>
<evidence type="ECO:0000313" key="2">
    <source>
        <dbReference type="Proteomes" id="UP001162162"/>
    </source>
</evidence>
<protein>
    <recommendedName>
        <fullName evidence="3">Transposase</fullName>
    </recommendedName>
</protein>
<gene>
    <name evidence="1" type="ORF">NQ318_015998</name>
</gene>
<evidence type="ECO:0008006" key="3">
    <source>
        <dbReference type="Google" id="ProtNLM"/>
    </source>
</evidence>
<reference evidence="1" key="1">
    <citation type="journal article" date="2023" name="Insect Mol. Biol.">
        <title>Genome sequencing provides insights into the evolution of gene families encoding plant cell wall-degrading enzymes in longhorned beetles.</title>
        <authorList>
            <person name="Shin N.R."/>
            <person name="Okamura Y."/>
            <person name="Kirsch R."/>
            <person name="Pauchet Y."/>
        </authorList>
    </citation>
    <scope>NUCLEOTIDE SEQUENCE</scope>
    <source>
        <strain evidence="1">AMC_N1</strain>
    </source>
</reference>
<dbReference type="AlphaFoldDB" id="A0AAV8Y3C4"/>